<organism evidence="12 13">
    <name type="scientific">Deinococcus aquiradiocola</name>
    <dbReference type="NCBI Taxonomy" id="393059"/>
    <lineage>
        <taxon>Bacteria</taxon>
        <taxon>Thermotogati</taxon>
        <taxon>Deinococcota</taxon>
        <taxon>Deinococci</taxon>
        <taxon>Deinococcales</taxon>
        <taxon>Deinococcaceae</taxon>
        <taxon>Deinococcus</taxon>
    </lineage>
</organism>
<comment type="catalytic activity">
    <reaction evidence="7">
        <text>Hydrolysis of oligopeptides, with broad specificity. Gly or Ala commonly occur as P1 or P1' residues, but more distant residues are also important, as is shown by the fact that Z-Gly-Pro-Gly-|-Gly-Pro-Ala is cleaved, but not Z-(Gly)(5).</text>
        <dbReference type="EC" id="3.4.24.70"/>
    </reaction>
</comment>
<dbReference type="GO" id="GO:0005829">
    <property type="term" value="C:cytosol"/>
    <property type="evidence" value="ECO:0007669"/>
    <property type="project" value="UniProtKB-ARBA"/>
</dbReference>
<sequence>MTKPETGSVSVQDSALSSNPLLADTFWIPFDRIRPEHVQPATEHLIAQARAALDDLARAPQEGFAGFLDRLDTLTVTLQQVHTIVSHLDGVVSDDAWRAAKNAMLPAVSAFFTDLGMHAGLHAALKAYAQTPEAQTLDPVRARYLNLSLDEFRRSGADLPQEGQERLRALNVELSEVTSRYGSNSMDGITAYSLHVPGERLAGLPDRVKQATLVTEGEHAGQHRLTLHAPTFMPVMMYADDRTLREELFRAFNAAGVGEGRDNRALLPLILNLRHEKAALLGYATFADFVLEDRMAKTGERAVRFEQDLTDRTRPAFERENAELEAFYREQAGPDAPPLAAWDLAYWTEKQRAALYDLDDEELRPYFEVNRVLDGLFEVARRLFGVKVTPASAPVWHPDVRTYDMHDEEGTHVASFYADWFPREGKRGGAWMNPLKVGGPDGDGFRPHLGLMCGNMTPPSGDLPALLSHDEVETVFHEFGHLLHHSLSRVPVRELSGTSVAWDFVELPSHIMENWTWNRETLALFARHYRTDAPLPDDLYDRMLRARNFRAANFAMRQYSFGTVDLALHTGRIPVDDTLMERAREVSATFMPVAPLSDDARLANFGHLFASPVGYAAGYYSYKWAETLDADAFTRFEQEGVLNRDTGRAFVDAVLSRGNSAPPETLFGEFMGREPDPSALLRRSGLA</sequence>
<dbReference type="Pfam" id="PF01432">
    <property type="entry name" value="Peptidase_M3"/>
    <property type="match status" value="1"/>
</dbReference>
<evidence type="ECO:0000256" key="6">
    <source>
        <dbReference type="ARBA" id="ARBA00023049"/>
    </source>
</evidence>
<dbReference type="Pfam" id="PF19310">
    <property type="entry name" value="TOP_N"/>
    <property type="match status" value="1"/>
</dbReference>
<keyword evidence="4 9" id="KW-0378">Hydrolase</keyword>
<dbReference type="EC" id="3.4.24.70" evidence="8"/>
<dbReference type="Gene3D" id="1.10.1370.10">
    <property type="entry name" value="Neurolysin, domain 3"/>
    <property type="match status" value="1"/>
</dbReference>
<dbReference type="FunFam" id="3.40.390.10:FF:000009">
    <property type="entry name" value="Oligopeptidase A"/>
    <property type="match status" value="1"/>
</dbReference>
<evidence type="ECO:0000313" key="13">
    <source>
        <dbReference type="Proteomes" id="UP000635726"/>
    </source>
</evidence>
<evidence type="ECO:0000256" key="3">
    <source>
        <dbReference type="ARBA" id="ARBA00022723"/>
    </source>
</evidence>
<dbReference type="CDD" id="cd06456">
    <property type="entry name" value="M3A_DCP"/>
    <property type="match status" value="1"/>
</dbReference>
<comment type="caution">
    <text evidence="12">The sequence shown here is derived from an EMBL/GenBank/DDBJ whole genome shotgun (WGS) entry which is preliminary data.</text>
</comment>
<evidence type="ECO:0000256" key="2">
    <source>
        <dbReference type="ARBA" id="ARBA00022670"/>
    </source>
</evidence>
<evidence type="ECO:0000256" key="1">
    <source>
        <dbReference type="ARBA" id="ARBA00006040"/>
    </source>
</evidence>
<dbReference type="GO" id="GO:0004222">
    <property type="term" value="F:metalloendopeptidase activity"/>
    <property type="evidence" value="ECO:0007669"/>
    <property type="project" value="UniProtKB-EC"/>
</dbReference>
<keyword evidence="3 9" id="KW-0479">Metal-binding</keyword>
<dbReference type="Proteomes" id="UP000635726">
    <property type="component" value="Unassembled WGS sequence"/>
</dbReference>
<evidence type="ECO:0000256" key="4">
    <source>
        <dbReference type="ARBA" id="ARBA00022801"/>
    </source>
</evidence>
<evidence type="ECO:0000256" key="9">
    <source>
        <dbReference type="RuleBase" id="RU003435"/>
    </source>
</evidence>
<evidence type="ECO:0000313" key="12">
    <source>
        <dbReference type="EMBL" id="GGJ62338.1"/>
    </source>
</evidence>
<evidence type="ECO:0000256" key="7">
    <source>
        <dbReference type="ARBA" id="ARBA00024603"/>
    </source>
</evidence>
<dbReference type="Gene3D" id="1.10.1370.40">
    <property type="match status" value="1"/>
</dbReference>
<accession>A0A917P5A7</accession>
<evidence type="ECO:0000259" key="11">
    <source>
        <dbReference type="Pfam" id="PF19310"/>
    </source>
</evidence>
<evidence type="ECO:0000256" key="8">
    <source>
        <dbReference type="ARBA" id="ARBA00026100"/>
    </source>
</evidence>
<comment type="cofactor">
    <cofactor evidence="9">
        <name>Zn(2+)</name>
        <dbReference type="ChEBI" id="CHEBI:29105"/>
    </cofactor>
    <text evidence="9">Binds 1 zinc ion.</text>
</comment>
<name>A0A917P5A7_9DEIO</name>
<keyword evidence="2 9" id="KW-0645">Protease</keyword>
<gene>
    <name evidence="12" type="ORF">GCM10008939_02740</name>
</gene>
<dbReference type="SUPFAM" id="SSF55486">
    <property type="entry name" value="Metalloproteases ('zincins'), catalytic domain"/>
    <property type="match status" value="1"/>
</dbReference>
<evidence type="ECO:0000259" key="10">
    <source>
        <dbReference type="Pfam" id="PF01432"/>
    </source>
</evidence>
<dbReference type="GO" id="GO:0006508">
    <property type="term" value="P:proteolysis"/>
    <property type="evidence" value="ECO:0007669"/>
    <property type="project" value="UniProtKB-KW"/>
</dbReference>
<dbReference type="AlphaFoldDB" id="A0A917P5A7"/>
<dbReference type="Gene3D" id="3.40.390.10">
    <property type="entry name" value="Collagenase (Catalytic Domain)"/>
    <property type="match status" value="1"/>
</dbReference>
<dbReference type="InterPro" id="IPR045090">
    <property type="entry name" value="Pept_M3A_M3B"/>
</dbReference>
<protein>
    <recommendedName>
        <fullName evidence="8">oligopeptidase A</fullName>
        <ecNumber evidence="8">3.4.24.70</ecNumber>
    </recommendedName>
</protein>
<feature type="domain" description="Peptidase M3A/M3B catalytic" evidence="10">
    <location>
        <begin position="235"/>
        <end position="685"/>
    </location>
</feature>
<dbReference type="EMBL" id="BMOE01000001">
    <property type="protein sequence ID" value="GGJ62338.1"/>
    <property type="molecule type" value="Genomic_DNA"/>
</dbReference>
<dbReference type="PANTHER" id="PTHR43660:SF1">
    <property type="entry name" value="DIPEPTIDYL CARBOXYPEPTIDASE"/>
    <property type="match status" value="1"/>
</dbReference>
<reference evidence="12" key="2">
    <citation type="submission" date="2020-09" db="EMBL/GenBank/DDBJ databases">
        <authorList>
            <person name="Sun Q."/>
            <person name="Ohkuma M."/>
        </authorList>
    </citation>
    <scope>NUCLEOTIDE SEQUENCE</scope>
    <source>
        <strain evidence="12">JCM 14371</strain>
    </source>
</reference>
<dbReference type="InterPro" id="IPR034005">
    <property type="entry name" value="M3A_DCP"/>
</dbReference>
<feature type="domain" description="Oligopeptidase A N-terminal" evidence="11">
    <location>
        <begin position="43"/>
        <end position="162"/>
    </location>
</feature>
<dbReference type="PANTHER" id="PTHR43660">
    <property type="entry name" value="DIPEPTIDYL CARBOXYPEPTIDASE"/>
    <property type="match status" value="1"/>
</dbReference>
<keyword evidence="6 9" id="KW-0482">Metalloprotease</keyword>
<reference evidence="12" key="1">
    <citation type="journal article" date="2014" name="Int. J. Syst. Evol. Microbiol.">
        <title>Complete genome sequence of Corynebacterium casei LMG S-19264T (=DSM 44701T), isolated from a smear-ripened cheese.</title>
        <authorList>
            <consortium name="US DOE Joint Genome Institute (JGI-PGF)"/>
            <person name="Walter F."/>
            <person name="Albersmeier A."/>
            <person name="Kalinowski J."/>
            <person name="Ruckert C."/>
        </authorList>
    </citation>
    <scope>NUCLEOTIDE SEQUENCE</scope>
    <source>
        <strain evidence="12">JCM 14371</strain>
    </source>
</reference>
<proteinExistence type="inferred from homology"/>
<keyword evidence="5 9" id="KW-0862">Zinc</keyword>
<comment type="similarity">
    <text evidence="1 9">Belongs to the peptidase M3 family.</text>
</comment>
<dbReference type="GO" id="GO:0046872">
    <property type="term" value="F:metal ion binding"/>
    <property type="evidence" value="ECO:0007669"/>
    <property type="project" value="UniProtKB-UniRule"/>
</dbReference>
<dbReference type="RefSeq" id="WP_188960436.1">
    <property type="nucleotide sequence ID" value="NZ_BMOE01000001.1"/>
</dbReference>
<keyword evidence="13" id="KW-1185">Reference proteome</keyword>
<dbReference type="InterPro" id="IPR024077">
    <property type="entry name" value="Neurolysin/TOP_dom2"/>
</dbReference>
<evidence type="ECO:0000256" key="5">
    <source>
        <dbReference type="ARBA" id="ARBA00022833"/>
    </source>
</evidence>
<dbReference type="InterPro" id="IPR001567">
    <property type="entry name" value="Pept_M3A_M3B_dom"/>
</dbReference>
<dbReference type="InterPro" id="IPR024079">
    <property type="entry name" value="MetalloPept_cat_dom_sf"/>
</dbReference>
<dbReference type="InterPro" id="IPR045666">
    <property type="entry name" value="OpdA_N"/>
</dbReference>